<evidence type="ECO:0000313" key="2">
    <source>
        <dbReference type="EMBL" id="MBB4735656.1"/>
    </source>
</evidence>
<dbReference type="AlphaFoldDB" id="A0A7W7GP60"/>
<organism evidence="2 3">
    <name type="scientific">Micrococcus cohnii</name>
    <dbReference type="NCBI Taxonomy" id="993416"/>
    <lineage>
        <taxon>Bacteria</taxon>
        <taxon>Bacillati</taxon>
        <taxon>Actinomycetota</taxon>
        <taxon>Actinomycetes</taxon>
        <taxon>Micrococcales</taxon>
        <taxon>Micrococcaceae</taxon>
        <taxon>Micrococcus</taxon>
    </lineage>
</organism>
<feature type="region of interest" description="Disordered" evidence="1">
    <location>
        <begin position="1"/>
        <end position="94"/>
    </location>
</feature>
<protein>
    <submittedName>
        <fullName evidence="2">Uncharacterized protein</fullName>
    </submittedName>
</protein>
<reference evidence="2 3" key="1">
    <citation type="submission" date="2020-08" db="EMBL/GenBank/DDBJ databases">
        <title>Sequencing the genomes of 1000 actinobacteria strains.</title>
        <authorList>
            <person name="Klenk H.-P."/>
        </authorList>
    </citation>
    <scope>NUCLEOTIDE SEQUENCE [LARGE SCALE GENOMIC DNA]</scope>
    <source>
        <strain evidence="2 3">DSM 23974</strain>
    </source>
</reference>
<feature type="compositionally biased region" description="Basic and acidic residues" evidence="1">
    <location>
        <begin position="78"/>
        <end position="94"/>
    </location>
</feature>
<keyword evidence="3" id="KW-1185">Reference proteome</keyword>
<sequence>MTEAAGGDTSRTAPVPDRPAPARRRGPRRADAAGTGPGAADGPEPRLERLLGVASPADEASPVRSGAGDGEGAEAAVTDDRGRWLLRERPPHWG</sequence>
<proteinExistence type="predicted"/>
<evidence type="ECO:0000313" key="3">
    <source>
        <dbReference type="Proteomes" id="UP000540191"/>
    </source>
</evidence>
<gene>
    <name evidence="2" type="ORF">HDA30_001164</name>
</gene>
<evidence type="ECO:0000256" key="1">
    <source>
        <dbReference type="SAM" id="MobiDB-lite"/>
    </source>
</evidence>
<comment type="caution">
    <text evidence="2">The sequence shown here is derived from an EMBL/GenBank/DDBJ whole genome shotgun (WGS) entry which is preliminary data.</text>
</comment>
<accession>A0A7W7GP60</accession>
<dbReference type="EMBL" id="JACHNA010000001">
    <property type="protein sequence ID" value="MBB4735656.1"/>
    <property type="molecule type" value="Genomic_DNA"/>
</dbReference>
<feature type="compositionally biased region" description="Low complexity" evidence="1">
    <location>
        <begin position="32"/>
        <end position="42"/>
    </location>
</feature>
<name>A0A7W7GP60_9MICC</name>
<dbReference type="Proteomes" id="UP000540191">
    <property type="component" value="Unassembled WGS sequence"/>
</dbReference>